<dbReference type="Proteomes" id="UP000608923">
    <property type="component" value="Unassembled WGS sequence"/>
</dbReference>
<dbReference type="InterPro" id="IPR038021">
    <property type="entry name" value="Putative_hydro-lyase"/>
</dbReference>
<dbReference type="HAMAP" id="MF_01830">
    <property type="entry name" value="Hydro_lyase"/>
    <property type="match status" value="1"/>
</dbReference>
<organism evidence="4 5">
    <name type="scientific">Alcaligenes pakistanensis</name>
    <dbReference type="NCBI Taxonomy" id="1482717"/>
    <lineage>
        <taxon>Bacteria</taxon>
        <taxon>Pseudomonadati</taxon>
        <taxon>Pseudomonadota</taxon>
        <taxon>Betaproteobacteria</taxon>
        <taxon>Burkholderiales</taxon>
        <taxon>Alcaligenaceae</taxon>
        <taxon>Alcaligenes</taxon>
    </lineage>
</organism>
<dbReference type="GO" id="GO:0016829">
    <property type="term" value="F:lyase activity"/>
    <property type="evidence" value="ECO:0007669"/>
    <property type="project" value="UniProtKB-KW"/>
</dbReference>
<keyword evidence="5" id="KW-1185">Reference proteome</keyword>
<dbReference type="EC" id="4.2.1.-" evidence="3"/>
<keyword evidence="2 3" id="KW-0456">Lyase</keyword>
<comment type="caution">
    <text evidence="4">The sequence shown here is derived from an EMBL/GenBank/DDBJ whole genome shotgun (WGS) entry which is preliminary data.</text>
</comment>
<protein>
    <recommendedName>
        <fullName evidence="3">Putative hydro-lyase GCM10010096_34070</fullName>
        <ecNumber evidence="3">4.2.1.-</ecNumber>
    </recommendedName>
</protein>
<dbReference type="InterPro" id="IPR016938">
    <property type="entry name" value="UPF0317"/>
</dbReference>
<dbReference type="EMBL" id="BMZN01000005">
    <property type="protein sequence ID" value="GHC58000.1"/>
    <property type="molecule type" value="Genomic_DNA"/>
</dbReference>
<dbReference type="PIRSF" id="PIRSF029755">
    <property type="entry name" value="UCP029755"/>
    <property type="match status" value="1"/>
</dbReference>
<dbReference type="NCBIfam" id="NF003969">
    <property type="entry name" value="PRK05463.1"/>
    <property type="match status" value="1"/>
</dbReference>
<reference evidence="5" key="1">
    <citation type="journal article" date="2019" name="Int. J. Syst. Evol. Microbiol.">
        <title>The Global Catalogue of Microorganisms (GCM) 10K type strain sequencing project: providing services to taxonomists for standard genome sequencing and annotation.</title>
        <authorList>
            <consortium name="The Broad Institute Genomics Platform"/>
            <consortium name="The Broad Institute Genome Sequencing Center for Infectious Disease"/>
            <person name="Wu L."/>
            <person name="Ma J."/>
        </authorList>
    </citation>
    <scope>NUCLEOTIDE SEQUENCE [LARGE SCALE GENOMIC DNA]</scope>
    <source>
        <strain evidence="5">KCTC 42083</strain>
    </source>
</reference>
<evidence type="ECO:0000313" key="4">
    <source>
        <dbReference type="EMBL" id="GHC58000.1"/>
    </source>
</evidence>
<dbReference type="PANTHER" id="PTHR32022:SF10">
    <property type="entry name" value="D-GLUTAMATE CYCLASE, MITOCHONDRIAL"/>
    <property type="match status" value="1"/>
</dbReference>
<proteinExistence type="inferred from homology"/>
<evidence type="ECO:0000256" key="2">
    <source>
        <dbReference type="ARBA" id="ARBA00023239"/>
    </source>
</evidence>
<evidence type="ECO:0000256" key="1">
    <source>
        <dbReference type="ARBA" id="ARBA00007896"/>
    </source>
</evidence>
<dbReference type="Pfam" id="PF07286">
    <property type="entry name" value="D-Glu_cyclase"/>
    <property type="match status" value="1"/>
</dbReference>
<accession>A0A8H9MA48</accession>
<comment type="similarity">
    <text evidence="1 3">Belongs to the D-glutamate cyclase family.</text>
</comment>
<dbReference type="FunFam" id="3.30.2040.10:FF:000001">
    <property type="entry name" value="D-glutamate cyclase, mitochondrial"/>
    <property type="match status" value="1"/>
</dbReference>
<gene>
    <name evidence="4" type="ORF">GCM10010096_34070</name>
</gene>
<evidence type="ECO:0000256" key="3">
    <source>
        <dbReference type="HAMAP-Rule" id="MF_01830"/>
    </source>
</evidence>
<dbReference type="Gene3D" id="3.30.2040.10">
    <property type="entry name" value="PSTPO5379-like domain"/>
    <property type="match status" value="1"/>
</dbReference>
<dbReference type="PANTHER" id="PTHR32022">
    <property type="entry name" value="D-GLUTAMATE CYCLASE, MITOCHONDRIAL"/>
    <property type="match status" value="1"/>
</dbReference>
<dbReference type="InterPro" id="IPR009906">
    <property type="entry name" value="D-Glu_cyclase"/>
</dbReference>
<sequence length="283" mass="30846">MQSDAVINPPFVRVVIMNLQSLPTLALEAEKCRELIRQETHTGPTAGLAAGYVQANLMILPKDWANEFLLFCQRNPKPCPLLAVTEPGQFQVPTLGGSIDLRTDFPRYRVWQNGELSTEPLNIEDVWRDDLVSFLIGCSFSFEEALLADGIDVRHISAGVNVPMYRSSIQTQGTQRLSGPLVVSMRPMRAADAIRAIQITSRFPSVHGAPVHIGDPALIGIADLHQPDYGDAVPVGPDELPVFWACGVTPQAVAAQAKPQFCITHAPGHMLITDLPNTRLAAL</sequence>
<evidence type="ECO:0000313" key="5">
    <source>
        <dbReference type="Proteomes" id="UP000608923"/>
    </source>
</evidence>
<dbReference type="SUPFAM" id="SSF160920">
    <property type="entry name" value="PSTPO5379-like"/>
    <property type="match status" value="1"/>
</dbReference>
<name>A0A8H9MA48_9BURK</name>
<dbReference type="Gene3D" id="3.40.1640.10">
    <property type="entry name" value="PSTPO5379-like"/>
    <property type="match status" value="1"/>
</dbReference>
<dbReference type="AlphaFoldDB" id="A0A8H9MA48"/>